<name>A0ABY8TRG3_TETOB</name>
<dbReference type="PANTHER" id="PTHR47569">
    <property type="entry name" value="NO-ASSOCIATED PROTEIN 1, CHLOROPLASTIC/MITOCHONDRIAL"/>
    <property type="match status" value="1"/>
</dbReference>
<dbReference type="Proteomes" id="UP001244341">
    <property type="component" value="Chromosome 3b"/>
</dbReference>
<proteinExistence type="predicted"/>
<feature type="region of interest" description="Disordered" evidence="1">
    <location>
        <begin position="491"/>
        <end position="511"/>
    </location>
</feature>
<protein>
    <recommendedName>
        <fullName evidence="4">G domain-containing protein</fullName>
    </recommendedName>
</protein>
<organism evidence="2 3">
    <name type="scientific">Tetradesmus obliquus</name>
    <name type="common">Green alga</name>
    <name type="synonym">Acutodesmus obliquus</name>
    <dbReference type="NCBI Taxonomy" id="3088"/>
    <lineage>
        <taxon>Eukaryota</taxon>
        <taxon>Viridiplantae</taxon>
        <taxon>Chlorophyta</taxon>
        <taxon>core chlorophytes</taxon>
        <taxon>Chlorophyceae</taxon>
        <taxon>CS clade</taxon>
        <taxon>Sphaeropleales</taxon>
        <taxon>Scenedesmaceae</taxon>
        <taxon>Tetradesmus</taxon>
    </lineage>
</organism>
<keyword evidence="3" id="KW-1185">Reference proteome</keyword>
<evidence type="ECO:0000256" key="1">
    <source>
        <dbReference type="SAM" id="MobiDB-lite"/>
    </source>
</evidence>
<gene>
    <name evidence="2" type="ORF">OEZ85_011792</name>
</gene>
<dbReference type="Gene3D" id="3.40.50.300">
    <property type="entry name" value="P-loop containing nucleotide triphosphate hydrolases"/>
    <property type="match status" value="1"/>
</dbReference>
<sequence length="833" mass="88482">MQSLHRRAAGCQQLACTHHTAHAAQAARTPSSLPAKRLASLHSPCNSSSSSTRFKNTAVASAAGYVAPDKYLLKQQHRQLNKVLCLRCSGLCNGAMIPAVEDFTQKAWAQQQAALLQQQTAAAAAAAEEPIPTDSEYEGAAAESAAAAAAAAGDGQLELLGKLLVTPEQLRQKISEVRGVKALVVLLVDLLDASGTLMSKVRDMVGSNPIVLVGTKMDLLPGGCRPKEVADWLAESAARRRLQVTSAHLVSSHSGEGIAAVTSKLCRERKGRDVFVVGAANVGKSAFVRAMLKEMSSLTGGNFDAAAMASARHLPVESAMPGTTLGLIPLQAFETGGTLYDTPGVHLHHRIPHMLTPAELRLLHPRKRLLPFSPPSPLDILRAQEEEDLDDSNEDGFSSSTRSSSSSDIDPSISNRSSSKPKSVTASYIWSGLVRVDVLSGPPSCSLAFYGPRSMRVYALPLLAEGQEVDFEDGEEDEDEAQDEFLQELLEEQQAEDPSSSSSSSNKASRGSGVLFCKESVQARGGLVPHSFVVKSPIPTAACLADVAVSGLPGWVGVYAPYSKQDIVLRVWVPRGVEVFLRPPLPCPPPPKPQGSEEPEELVEVGQTLAAAEADQEWEAYKSGLGLKPLSGEDEEVVRLLLFGSEAAGLQGIVDAEEEEGEDEQQDGADGYEDENQQKVVVEFLKGNQGARRIINLKHNAAAVPQQLAGRINPGVWQAFMGDVEQAAQQHPYVTPPSAGRMGGWALAACVGSVLGVCCINPDGGDYSVWLQQVQSLIARHQPSFAAAGANLSLQRAQHSYWLQIDVAPGPVVGHPVFPPAGEAAASKPGFQQ</sequence>
<evidence type="ECO:0008006" key="4">
    <source>
        <dbReference type="Google" id="ProtNLM"/>
    </source>
</evidence>
<evidence type="ECO:0000313" key="3">
    <source>
        <dbReference type="Proteomes" id="UP001244341"/>
    </source>
</evidence>
<feature type="compositionally biased region" description="Low complexity" evidence="1">
    <location>
        <begin position="496"/>
        <end position="505"/>
    </location>
</feature>
<accession>A0ABY8TRG3</accession>
<feature type="region of interest" description="Disordered" evidence="1">
    <location>
        <begin position="386"/>
        <end position="420"/>
    </location>
</feature>
<dbReference type="InterPro" id="IPR027417">
    <property type="entry name" value="P-loop_NTPase"/>
</dbReference>
<dbReference type="SUPFAM" id="SSF52540">
    <property type="entry name" value="P-loop containing nucleoside triphosphate hydrolases"/>
    <property type="match status" value="1"/>
</dbReference>
<dbReference type="PANTHER" id="PTHR47569:SF2">
    <property type="entry name" value="NO-ASSOCIATED PROTEIN 1, CHLOROPLASTIC_MITOCHONDRIAL"/>
    <property type="match status" value="1"/>
</dbReference>
<evidence type="ECO:0000313" key="2">
    <source>
        <dbReference type="EMBL" id="WIA11695.1"/>
    </source>
</evidence>
<dbReference type="InterPro" id="IPR044229">
    <property type="entry name" value="NOA1"/>
</dbReference>
<dbReference type="EMBL" id="CP126210">
    <property type="protein sequence ID" value="WIA11695.1"/>
    <property type="molecule type" value="Genomic_DNA"/>
</dbReference>
<feature type="compositionally biased region" description="Low complexity" evidence="1">
    <location>
        <begin position="398"/>
        <end position="420"/>
    </location>
</feature>
<reference evidence="2 3" key="1">
    <citation type="submission" date="2023-05" db="EMBL/GenBank/DDBJ databases">
        <title>A 100% complete, gapless, phased diploid assembly of the Scenedesmus obliquus UTEX 3031 genome.</title>
        <authorList>
            <person name="Biondi T.C."/>
            <person name="Hanschen E.R."/>
            <person name="Kwon T."/>
            <person name="Eng W."/>
            <person name="Kruse C.P.S."/>
            <person name="Koehler S.I."/>
            <person name="Kunde Y."/>
            <person name="Gleasner C.D."/>
            <person name="You Mak K.T."/>
            <person name="Polle J."/>
            <person name="Hovde B.T."/>
            <person name="Starkenburg S.R."/>
        </authorList>
    </citation>
    <scope>NUCLEOTIDE SEQUENCE [LARGE SCALE GENOMIC DNA]</scope>
    <source>
        <strain evidence="2 3">DOE0152z</strain>
    </source>
</reference>